<keyword evidence="4 11" id="KW-0808">Transferase</keyword>
<evidence type="ECO:0000313" key="12">
    <source>
        <dbReference type="Proteomes" id="UP000554286"/>
    </source>
</evidence>
<dbReference type="SUPFAM" id="SSF53448">
    <property type="entry name" value="Nucleotide-diphospho-sugar transferases"/>
    <property type="match status" value="1"/>
</dbReference>
<evidence type="ECO:0000256" key="5">
    <source>
        <dbReference type="ARBA" id="ARBA00022695"/>
    </source>
</evidence>
<sequence length="294" mass="31497">MSKRVRKAVFPVAGLGTRFLPATKTMAKEMLPVVDKPLIQYAVEEAADAGIEFFIFVTGRGKHVLVEHFDRAFELETLLESRGKTDALGGLRAALPEPGRVVSTRQHNPLGLGHAVWCARGFIEPDEPFAVVLPDDLILSERPVIGQLIEAHAQVGGNVVAAVDVPRDQTNKYGILKVQQDDGRLARADGLVEKPKPADAPSTLSIIGRYVLDGSVMAALGSIGQGAGGEIQLTDGMAATIDAGVPFHGLRYEGTRFDCGDKVGFLQANMAFALDRPDMRDPVAAFMKEMVAGL</sequence>
<dbReference type="EC" id="2.7.7.9" evidence="2"/>
<comment type="caution">
    <text evidence="11">The sequence shown here is derived from an EMBL/GenBank/DDBJ whole genome shotgun (WGS) entry which is preliminary data.</text>
</comment>
<dbReference type="RefSeq" id="WP_184043209.1">
    <property type="nucleotide sequence ID" value="NZ_JACIGK010000007.1"/>
</dbReference>
<keyword evidence="12" id="KW-1185">Reference proteome</keyword>
<dbReference type="InterPro" id="IPR029044">
    <property type="entry name" value="Nucleotide-diphossugar_trans"/>
</dbReference>
<evidence type="ECO:0000256" key="9">
    <source>
        <dbReference type="ARBA" id="ARBA00048128"/>
    </source>
</evidence>
<evidence type="ECO:0000256" key="4">
    <source>
        <dbReference type="ARBA" id="ARBA00022679"/>
    </source>
</evidence>
<evidence type="ECO:0000256" key="6">
    <source>
        <dbReference type="ARBA" id="ARBA00031455"/>
    </source>
</evidence>
<comment type="catalytic activity">
    <reaction evidence="9">
        <text>alpha-D-glucose 1-phosphate + UTP + H(+) = UDP-alpha-D-glucose + diphosphate</text>
        <dbReference type="Rhea" id="RHEA:19889"/>
        <dbReference type="ChEBI" id="CHEBI:15378"/>
        <dbReference type="ChEBI" id="CHEBI:33019"/>
        <dbReference type="ChEBI" id="CHEBI:46398"/>
        <dbReference type="ChEBI" id="CHEBI:58601"/>
        <dbReference type="ChEBI" id="CHEBI:58885"/>
        <dbReference type="EC" id="2.7.7.9"/>
    </reaction>
</comment>
<evidence type="ECO:0000256" key="1">
    <source>
        <dbReference type="ARBA" id="ARBA00006890"/>
    </source>
</evidence>
<evidence type="ECO:0000259" key="10">
    <source>
        <dbReference type="Pfam" id="PF00483"/>
    </source>
</evidence>
<dbReference type="EMBL" id="JACIGK010000007">
    <property type="protein sequence ID" value="MBB4265584.1"/>
    <property type="molecule type" value="Genomic_DNA"/>
</dbReference>
<evidence type="ECO:0000256" key="2">
    <source>
        <dbReference type="ARBA" id="ARBA00012415"/>
    </source>
</evidence>
<organism evidence="11 12">
    <name type="scientific">Roseospira visakhapatnamensis</name>
    <dbReference type="NCBI Taxonomy" id="390880"/>
    <lineage>
        <taxon>Bacteria</taxon>
        <taxon>Pseudomonadati</taxon>
        <taxon>Pseudomonadota</taxon>
        <taxon>Alphaproteobacteria</taxon>
        <taxon>Rhodospirillales</taxon>
        <taxon>Rhodospirillaceae</taxon>
        <taxon>Roseospira</taxon>
    </lineage>
</organism>
<dbReference type="Pfam" id="PF00483">
    <property type="entry name" value="NTP_transferase"/>
    <property type="match status" value="1"/>
</dbReference>
<dbReference type="CDD" id="cd02541">
    <property type="entry name" value="UGPase_prokaryotic"/>
    <property type="match status" value="1"/>
</dbReference>
<evidence type="ECO:0000256" key="8">
    <source>
        <dbReference type="ARBA" id="ARBA00032341"/>
    </source>
</evidence>
<dbReference type="GO" id="GO:0006011">
    <property type="term" value="P:UDP-alpha-D-glucose metabolic process"/>
    <property type="evidence" value="ECO:0007669"/>
    <property type="project" value="InterPro"/>
</dbReference>
<name>A0A7W6RBS5_9PROT</name>
<gene>
    <name evidence="11" type="ORF">GGD89_001206</name>
</gene>
<dbReference type="AlphaFoldDB" id="A0A7W6RBS5"/>
<comment type="similarity">
    <text evidence="1">Belongs to the UDPGP type 2 family.</text>
</comment>
<evidence type="ECO:0000313" key="11">
    <source>
        <dbReference type="EMBL" id="MBB4265584.1"/>
    </source>
</evidence>
<evidence type="ECO:0000256" key="7">
    <source>
        <dbReference type="ARBA" id="ARBA00031959"/>
    </source>
</evidence>
<dbReference type="GO" id="GO:0003983">
    <property type="term" value="F:UTP:glucose-1-phosphate uridylyltransferase activity"/>
    <property type="evidence" value="ECO:0007669"/>
    <property type="project" value="UniProtKB-EC"/>
</dbReference>
<keyword evidence="5 11" id="KW-0548">Nucleotidyltransferase</keyword>
<dbReference type="InterPro" id="IPR005771">
    <property type="entry name" value="GalU_uridylyltTrfase_bac/arc"/>
</dbReference>
<dbReference type="Proteomes" id="UP000554286">
    <property type="component" value="Unassembled WGS sequence"/>
</dbReference>
<protein>
    <recommendedName>
        <fullName evidence="3">UTP--glucose-1-phosphate uridylyltransferase</fullName>
        <ecNumber evidence="2">2.7.7.9</ecNumber>
    </recommendedName>
    <alternativeName>
        <fullName evidence="6">Alpha-D-glucosyl-1-phosphate uridylyltransferase</fullName>
    </alternativeName>
    <alternativeName>
        <fullName evidence="7">UDP-glucose pyrophosphorylase</fullName>
    </alternativeName>
    <alternativeName>
        <fullName evidence="8">Uridine diphosphoglucose pyrophosphorylase</fullName>
    </alternativeName>
</protein>
<dbReference type="Gene3D" id="3.90.550.10">
    <property type="entry name" value="Spore Coat Polysaccharide Biosynthesis Protein SpsA, Chain A"/>
    <property type="match status" value="1"/>
</dbReference>
<dbReference type="PANTHER" id="PTHR43197:SF1">
    <property type="entry name" value="UTP--GLUCOSE-1-PHOSPHATE URIDYLYLTRANSFERASE"/>
    <property type="match status" value="1"/>
</dbReference>
<feature type="domain" description="Nucleotidyl transferase" evidence="10">
    <location>
        <begin position="12"/>
        <end position="271"/>
    </location>
</feature>
<reference evidence="11 12" key="1">
    <citation type="submission" date="2020-08" db="EMBL/GenBank/DDBJ databases">
        <title>Genome sequencing of Purple Non-Sulfur Bacteria from various extreme environments.</title>
        <authorList>
            <person name="Mayer M."/>
        </authorList>
    </citation>
    <scope>NUCLEOTIDE SEQUENCE [LARGE SCALE GENOMIC DNA]</scope>
    <source>
        <strain evidence="11 12">JA131</strain>
    </source>
</reference>
<proteinExistence type="inferred from homology"/>
<evidence type="ECO:0000256" key="3">
    <source>
        <dbReference type="ARBA" id="ARBA00019048"/>
    </source>
</evidence>
<accession>A0A7W6RBS5</accession>
<dbReference type="PANTHER" id="PTHR43197">
    <property type="entry name" value="UTP--GLUCOSE-1-PHOSPHATE URIDYLYLTRANSFERASE"/>
    <property type="match status" value="1"/>
</dbReference>
<dbReference type="InterPro" id="IPR005835">
    <property type="entry name" value="NTP_transferase_dom"/>
</dbReference>